<evidence type="ECO:0000256" key="2">
    <source>
        <dbReference type="ARBA" id="ARBA00001947"/>
    </source>
</evidence>
<evidence type="ECO:0000256" key="6">
    <source>
        <dbReference type="ARBA" id="ARBA00022801"/>
    </source>
</evidence>
<dbReference type="InterPro" id="IPR050241">
    <property type="entry name" value="NAD-cap_RNA_hydrolase_NudC"/>
</dbReference>
<dbReference type="PROSITE" id="PS51462">
    <property type="entry name" value="NUDIX"/>
    <property type="match status" value="1"/>
</dbReference>
<sequence length="302" mass="33183">MPNKPNFYAGGVLDRVSAQRKDQSWIDAVFAAAETRIVPIWRAQNFVAGGADLPRAGLLSVADLPEGTEYVLLGLRDGTAYFAADLSHVEDPAVHPGLSARGSFADLRSFGPLMAPEEGNILAYARGLTWWHARHRFCGVCGHPTVSAEGGHVRRCTNPDCATPHFPRTDPAVIMLVHDGDRCLLGRQSRFPPGMYSTLAGFVEPGESLEEAVAREVLEETGIRVGEVTYHSSQPWPFPSSLMLGFHAEAVSRDISIEQDELEDAGWFSREEILTTWGEGGTHRLPRTDSISRRLIEDWLHG</sequence>
<dbReference type="InterPro" id="IPR049734">
    <property type="entry name" value="NudC-like_C"/>
</dbReference>
<dbReference type="Gene3D" id="3.90.79.20">
    <property type="match status" value="1"/>
</dbReference>
<keyword evidence="13" id="KW-1185">Reference proteome</keyword>
<dbReference type="GO" id="GO:0016787">
    <property type="term" value="F:hydrolase activity"/>
    <property type="evidence" value="ECO:0007669"/>
    <property type="project" value="UniProtKB-KW"/>
</dbReference>
<feature type="domain" description="Nudix hydrolase" evidence="11">
    <location>
        <begin position="167"/>
        <end position="295"/>
    </location>
</feature>
<keyword evidence="5" id="KW-0479">Metal-binding</keyword>
<evidence type="ECO:0000256" key="4">
    <source>
        <dbReference type="ARBA" id="ARBA00012381"/>
    </source>
</evidence>
<dbReference type="InterPro" id="IPR015376">
    <property type="entry name" value="Znr_NADH_PPase"/>
</dbReference>
<dbReference type="InterPro" id="IPR015375">
    <property type="entry name" value="NADH_PPase-like_N"/>
</dbReference>
<protein>
    <recommendedName>
        <fullName evidence="4">NAD(+) diphosphatase</fullName>
        <ecNumber evidence="4">3.6.1.22</ecNumber>
    </recommendedName>
</protein>
<dbReference type="PROSITE" id="PS00893">
    <property type="entry name" value="NUDIX_BOX"/>
    <property type="match status" value="1"/>
</dbReference>
<evidence type="ECO:0000313" key="12">
    <source>
        <dbReference type="EMBL" id="QQP90022.1"/>
    </source>
</evidence>
<dbReference type="EC" id="3.6.1.22" evidence="4"/>
<dbReference type="PANTHER" id="PTHR42904">
    <property type="entry name" value="NUDIX HYDROLASE, NUDC SUBFAMILY"/>
    <property type="match status" value="1"/>
</dbReference>
<evidence type="ECO:0000256" key="8">
    <source>
        <dbReference type="ARBA" id="ARBA00023027"/>
    </source>
</evidence>
<proteinExistence type="inferred from homology"/>
<evidence type="ECO:0000256" key="5">
    <source>
        <dbReference type="ARBA" id="ARBA00022723"/>
    </source>
</evidence>
<dbReference type="Pfam" id="PF00293">
    <property type="entry name" value="NUDIX"/>
    <property type="match status" value="1"/>
</dbReference>
<dbReference type="CDD" id="cd03429">
    <property type="entry name" value="NUDIX_NADH_pyrophosphatase_Nudt13"/>
    <property type="match status" value="1"/>
</dbReference>
<dbReference type="Pfam" id="PF09296">
    <property type="entry name" value="NUDIX-like"/>
    <property type="match status" value="1"/>
</dbReference>
<name>A0ABX7B6R9_9PROT</name>
<dbReference type="PRINTS" id="PR00502">
    <property type="entry name" value="NUDIXFAMILY"/>
</dbReference>
<dbReference type="InterPro" id="IPR020476">
    <property type="entry name" value="Nudix_hydrolase"/>
</dbReference>
<comment type="similarity">
    <text evidence="3">Belongs to the Nudix hydrolase family. NudC subfamily.</text>
</comment>
<evidence type="ECO:0000313" key="13">
    <source>
        <dbReference type="Proteomes" id="UP000595197"/>
    </source>
</evidence>
<organism evidence="12 13">
    <name type="scientific">Skermanella cutis</name>
    <dbReference type="NCBI Taxonomy" id="2775420"/>
    <lineage>
        <taxon>Bacteria</taxon>
        <taxon>Pseudomonadati</taxon>
        <taxon>Pseudomonadota</taxon>
        <taxon>Alphaproteobacteria</taxon>
        <taxon>Rhodospirillales</taxon>
        <taxon>Azospirillaceae</taxon>
        <taxon>Skermanella</taxon>
    </lineage>
</organism>
<dbReference type="NCBIfam" id="NF001299">
    <property type="entry name" value="PRK00241.1"/>
    <property type="match status" value="1"/>
</dbReference>
<evidence type="ECO:0000256" key="7">
    <source>
        <dbReference type="ARBA" id="ARBA00022842"/>
    </source>
</evidence>
<dbReference type="RefSeq" id="WP_201076846.1">
    <property type="nucleotide sequence ID" value="NZ_CP067420.1"/>
</dbReference>
<dbReference type="EMBL" id="CP067420">
    <property type="protein sequence ID" value="QQP90022.1"/>
    <property type="molecule type" value="Genomic_DNA"/>
</dbReference>
<comment type="catalytic activity">
    <reaction evidence="9">
        <text>a 5'-end NAD(+)-phospho-ribonucleoside in mRNA + H2O = a 5'-end phospho-adenosine-phospho-ribonucleoside in mRNA + beta-nicotinamide D-ribonucleotide + 2 H(+)</text>
        <dbReference type="Rhea" id="RHEA:60876"/>
        <dbReference type="Rhea" id="RHEA-COMP:15698"/>
        <dbReference type="Rhea" id="RHEA-COMP:15719"/>
        <dbReference type="ChEBI" id="CHEBI:14649"/>
        <dbReference type="ChEBI" id="CHEBI:15377"/>
        <dbReference type="ChEBI" id="CHEBI:15378"/>
        <dbReference type="ChEBI" id="CHEBI:144029"/>
        <dbReference type="ChEBI" id="CHEBI:144051"/>
    </reaction>
    <physiologicalReaction direction="left-to-right" evidence="9">
        <dbReference type="Rhea" id="RHEA:60877"/>
    </physiologicalReaction>
</comment>
<comment type="cofactor">
    <cofactor evidence="1">
        <name>Mg(2+)</name>
        <dbReference type="ChEBI" id="CHEBI:18420"/>
    </cofactor>
</comment>
<comment type="cofactor">
    <cofactor evidence="2">
        <name>Zn(2+)</name>
        <dbReference type="ChEBI" id="CHEBI:29105"/>
    </cofactor>
</comment>
<dbReference type="Gene3D" id="3.90.79.10">
    <property type="entry name" value="Nucleoside Triphosphate Pyrophosphohydrolase"/>
    <property type="match status" value="1"/>
</dbReference>
<reference evidence="12" key="1">
    <citation type="submission" date="2021-02" db="EMBL/GenBank/DDBJ databases">
        <title>Skermanella TT6 skin isolate.</title>
        <authorList>
            <person name="Lee K."/>
            <person name="Ganzorig M."/>
        </authorList>
    </citation>
    <scope>NUCLEOTIDE SEQUENCE</scope>
    <source>
        <strain evidence="12">TT6</strain>
    </source>
</reference>
<evidence type="ECO:0000256" key="9">
    <source>
        <dbReference type="ARBA" id="ARBA00023679"/>
    </source>
</evidence>
<gene>
    <name evidence="12" type="primary">nudC</name>
    <name evidence="12" type="ORF">IGS68_01735</name>
</gene>
<dbReference type="Proteomes" id="UP000595197">
    <property type="component" value="Chromosome"/>
</dbReference>
<dbReference type="InterPro" id="IPR000086">
    <property type="entry name" value="NUDIX_hydrolase_dom"/>
</dbReference>
<evidence type="ECO:0000256" key="10">
    <source>
        <dbReference type="RuleBase" id="RU003476"/>
    </source>
</evidence>
<evidence type="ECO:0000256" key="1">
    <source>
        <dbReference type="ARBA" id="ARBA00001946"/>
    </source>
</evidence>
<dbReference type="InterPro" id="IPR015797">
    <property type="entry name" value="NUDIX_hydrolase-like_dom_sf"/>
</dbReference>
<keyword evidence="7" id="KW-0460">Magnesium</keyword>
<keyword evidence="8" id="KW-0520">NAD</keyword>
<evidence type="ECO:0000256" key="3">
    <source>
        <dbReference type="ARBA" id="ARBA00009595"/>
    </source>
</evidence>
<dbReference type="Pfam" id="PF09297">
    <property type="entry name" value="Zn_ribbon_NUD"/>
    <property type="match status" value="1"/>
</dbReference>
<dbReference type="SUPFAM" id="SSF55811">
    <property type="entry name" value="Nudix"/>
    <property type="match status" value="1"/>
</dbReference>
<dbReference type="InterPro" id="IPR020084">
    <property type="entry name" value="NUDIX_hydrolase_CS"/>
</dbReference>
<keyword evidence="6 10" id="KW-0378">Hydrolase</keyword>
<dbReference type="PANTHER" id="PTHR42904:SF6">
    <property type="entry name" value="NAD-CAPPED RNA HYDROLASE NUDT12"/>
    <property type="match status" value="1"/>
</dbReference>
<accession>A0ABX7B6R9</accession>
<evidence type="ECO:0000259" key="11">
    <source>
        <dbReference type="PROSITE" id="PS51462"/>
    </source>
</evidence>